<keyword evidence="8 12" id="KW-0175">Coiled coil</keyword>
<evidence type="ECO:0000256" key="4">
    <source>
        <dbReference type="ARBA" id="ARBA00022454"/>
    </source>
</evidence>
<dbReference type="InterPro" id="IPR003395">
    <property type="entry name" value="RecF/RecN/SMC_N"/>
</dbReference>
<evidence type="ECO:0000256" key="7">
    <source>
        <dbReference type="ARBA" id="ARBA00022840"/>
    </source>
</evidence>
<evidence type="ECO:0000259" key="14">
    <source>
        <dbReference type="Pfam" id="PF02463"/>
    </source>
</evidence>
<keyword evidence="5" id="KW-0547">Nucleotide-binding</keyword>
<feature type="coiled-coil region" evidence="12">
    <location>
        <begin position="273"/>
        <end position="360"/>
    </location>
</feature>
<evidence type="ECO:0000256" key="13">
    <source>
        <dbReference type="SAM" id="MobiDB-lite"/>
    </source>
</evidence>
<comment type="caution">
    <text evidence="15">The sequence shown here is derived from an EMBL/GenBank/DDBJ whole genome shotgun (WGS) entry which is preliminary data.</text>
</comment>
<protein>
    <recommendedName>
        <fullName evidence="14">RecF/RecN/SMC N-terminal domain-containing protein</fullName>
    </recommendedName>
</protein>
<feature type="coiled-coil region" evidence="12">
    <location>
        <begin position="691"/>
        <end position="756"/>
    </location>
</feature>
<evidence type="ECO:0000256" key="9">
    <source>
        <dbReference type="ARBA" id="ARBA00023172"/>
    </source>
</evidence>
<feature type="compositionally biased region" description="Acidic residues" evidence="13">
    <location>
        <begin position="36"/>
        <end position="58"/>
    </location>
</feature>
<sequence length="1102" mass="127193">MPSASLKRTNSIRNSSGFEEEGGPKKTRKIRNVSESEQDESEQSEDEEEEDEDDNEESVDIATNVDFENMSFNESGTIARVEVVNFMCHKYLKVDLGPKINFVIGHNGSGKSAILTAITLALGANASSTNRGRNLGTFIKEGTSAANITIHLTNKGSNAYRPDLYPGIIVVERRLNKEGPSPYKLKNTSNRIVSHKKEDLVAILDHFGILVNNPLTMLTQDMARKFLSDSTSEDKYKLFMHGTQLTQLRTDFENVRESLDTAHITLQRKKEGLPVLEEKAGEARRRYEEAEEVRDISQKIDELNNELVWSQIIAKEKEAEKYKYDVVTAENKLEEMKALYDEQKAKIDQVVRNIENVNNEWDIHKNAPNPDAEEKAALSQRKVTLDIQLRDFKVELTEINNLIKSTKAIKESHERNLKAENDKLEATTKVKRDEIVERIEKAQARMEEKVKKAKQFRIEHDEVGAEISQLKEKRQRIVRESHEIRNKKEELNNLVSNLEAQRGDRMRAYGRNMPQALDAIRRETRWKARKPVGPLGATMTLLKPQYADTLEMFFKKTLNAFVVECFEDKHLLFTILSRCNMSSNPIIVAERDMFDYSSGEPDEKYLTVLRALRFEDEWVKRQLIISSKIEKTLLMEDRSRADEVMLTKPRNIHMCFTSSGHKVGSRTGMNTESLDTYRGPPRFQTDVEEKIRQIKDSLRDFEKSYQDLSAAAKDITENITELEKRQRACRNNENNVEKEIKNIERYIEEKEDALKEDDPVDLTIFEEDIKSCVEKIKNYVQQFQSINGQRIQVLEEAKEIIKKLKIIDQKEVARDEALDEYRVRVGKLHEIKKKLNETLDHLNSEKQTLKARYESRKTHLAEANNLVQQWIQQSAEDYPDRVNTERAPHQIEKDIARLEKIATDKESEMGMSLDELEGVTMSILNEWNEAKKTVHEMETLSRSLKKTLEKRIRKWGQFRDFMSLSAKAYFSYYLHLRGDEGTLKFNHQTKKLEIRVSTGDQYSKGSRQKDSRSLSGGEKSFSQISLLLSLWQSISSPIICLDEFDVFMDAVNRRQTMNMIMNAASDNSSQYILITPQDSSGMTPGKFVTVHRLADPERNAEE</sequence>
<name>A0ABP9ZAV7_9FUNG</name>
<gene>
    <name evidence="15" type="ORF">MFLAVUS_009769</name>
</gene>
<keyword evidence="11" id="KW-0539">Nucleus</keyword>
<dbReference type="Gene3D" id="3.40.50.300">
    <property type="entry name" value="P-loop containing nucleotide triphosphate hydrolases"/>
    <property type="match status" value="2"/>
</dbReference>
<keyword evidence="9" id="KW-0233">DNA recombination</keyword>
<evidence type="ECO:0000256" key="1">
    <source>
        <dbReference type="ARBA" id="ARBA00004123"/>
    </source>
</evidence>
<dbReference type="PANTHER" id="PTHR19306">
    <property type="entry name" value="STRUCTURAL MAINTENANCE OF CHROMOSOMES 5,6 SMC5, SMC6"/>
    <property type="match status" value="1"/>
</dbReference>
<feature type="domain" description="RecF/RecN/SMC N-terminal" evidence="14">
    <location>
        <begin position="78"/>
        <end position="1078"/>
    </location>
</feature>
<feature type="region of interest" description="Disordered" evidence="13">
    <location>
        <begin position="1"/>
        <end position="58"/>
    </location>
</feature>
<evidence type="ECO:0000313" key="15">
    <source>
        <dbReference type="EMBL" id="GAA5816243.1"/>
    </source>
</evidence>
<keyword evidence="10" id="KW-0234">DNA repair</keyword>
<dbReference type="PANTHER" id="PTHR19306:SF6">
    <property type="entry name" value="STRUCTURAL MAINTENANCE OF CHROMOSOMES PROTEIN 6"/>
    <property type="match status" value="1"/>
</dbReference>
<keyword evidence="7" id="KW-0067">ATP-binding</keyword>
<keyword evidence="16" id="KW-1185">Reference proteome</keyword>
<comment type="similarity">
    <text evidence="3">Belongs to the SMC family. SMC6 subfamily.</text>
</comment>
<organism evidence="15 16">
    <name type="scientific">Mucor flavus</name>
    <dbReference type="NCBI Taxonomy" id="439312"/>
    <lineage>
        <taxon>Eukaryota</taxon>
        <taxon>Fungi</taxon>
        <taxon>Fungi incertae sedis</taxon>
        <taxon>Mucoromycota</taxon>
        <taxon>Mucoromycotina</taxon>
        <taxon>Mucoromycetes</taxon>
        <taxon>Mucorales</taxon>
        <taxon>Mucorineae</taxon>
        <taxon>Mucoraceae</taxon>
        <taxon>Mucor</taxon>
    </lineage>
</organism>
<feature type="compositionally biased region" description="Polar residues" evidence="13">
    <location>
        <begin position="1"/>
        <end position="17"/>
    </location>
</feature>
<dbReference type="EMBL" id="BAABUK010000030">
    <property type="protein sequence ID" value="GAA5816243.1"/>
    <property type="molecule type" value="Genomic_DNA"/>
</dbReference>
<evidence type="ECO:0000256" key="10">
    <source>
        <dbReference type="ARBA" id="ARBA00023204"/>
    </source>
</evidence>
<proteinExistence type="inferred from homology"/>
<dbReference type="Pfam" id="PF02463">
    <property type="entry name" value="SMC_N"/>
    <property type="match status" value="1"/>
</dbReference>
<evidence type="ECO:0000256" key="11">
    <source>
        <dbReference type="ARBA" id="ARBA00023242"/>
    </source>
</evidence>
<dbReference type="SUPFAM" id="SSF52540">
    <property type="entry name" value="P-loop containing nucleoside triphosphate hydrolases"/>
    <property type="match status" value="1"/>
</dbReference>
<evidence type="ECO:0000256" key="5">
    <source>
        <dbReference type="ARBA" id="ARBA00022741"/>
    </source>
</evidence>
<evidence type="ECO:0000256" key="6">
    <source>
        <dbReference type="ARBA" id="ARBA00022763"/>
    </source>
</evidence>
<feature type="region of interest" description="Disordered" evidence="13">
    <location>
        <begin position="998"/>
        <end position="1017"/>
    </location>
</feature>
<evidence type="ECO:0000256" key="8">
    <source>
        <dbReference type="ARBA" id="ARBA00023054"/>
    </source>
</evidence>
<dbReference type="InterPro" id="IPR027417">
    <property type="entry name" value="P-loop_NTPase"/>
</dbReference>
<evidence type="ECO:0000313" key="16">
    <source>
        <dbReference type="Proteomes" id="UP001473302"/>
    </source>
</evidence>
<keyword evidence="6" id="KW-0227">DNA damage</keyword>
<evidence type="ECO:0000256" key="2">
    <source>
        <dbReference type="ARBA" id="ARBA00004286"/>
    </source>
</evidence>
<comment type="subcellular location">
    <subcellularLocation>
        <location evidence="2">Chromosome</location>
    </subcellularLocation>
    <subcellularLocation>
        <location evidence="1">Nucleus</location>
    </subcellularLocation>
</comment>
<accession>A0ABP9ZAV7</accession>
<keyword evidence="4" id="KW-0158">Chromosome</keyword>
<feature type="coiled-coil region" evidence="12">
    <location>
        <begin position="403"/>
        <end position="504"/>
    </location>
</feature>
<evidence type="ECO:0000256" key="12">
    <source>
        <dbReference type="SAM" id="Coils"/>
    </source>
</evidence>
<reference evidence="15 16" key="1">
    <citation type="submission" date="2024-04" db="EMBL/GenBank/DDBJ databases">
        <title>genome sequences of Mucor flavus KT1a and Helicostylum pulchrum KT1b strains isolated from the surface of a dry-aged beef.</title>
        <authorList>
            <person name="Toyotome T."/>
            <person name="Hosono M."/>
            <person name="Torimaru M."/>
            <person name="Fukuda K."/>
            <person name="Mikami N."/>
        </authorList>
    </citation>
    <scope>NUCLEOTIDE SEQUENCE [LARGE SCALE GENOMIC DNA]</scope>
    <source>
        <strain evidence="15 16">KT1a</strain>
    </source>
</reference>
<dbReference type="Proteomes" id="UP001473302">
    <property type="component" value="Unassembled WGS sequence"/>
</dbReference>
<evidence type="ECO:0000256" key="3">
    <source>
        <dbReference type="ARBA" id="ARBA00006793"/>
    </source>
</evidence>